<feature type="compositionally biased region" description="Low complexity" evidence="5">
    <location>
        <begin position="267"/>
        <end position="307"/>
    </location>
</feature>
<dbReference type="PANTHER" id="PTHR11040">
    <property type="entry name" value="ZINC/IRON TRANSPORTER"/>
    <property type="match status" value="1"/>
</dbReference>
<organism evidence="7 8">
    <name type="scientific">Nakaseomyces bracarensis</name>
    <dbReference type="NCBI Taxonomy" id="273131"/>
    <lineage>
        <taxon>Eukaryota</taxon>
        <taxon>Fungi</taxon>
        <taxon>Dikarya</taxon>
        <taxon>Ascomycota</taxon>
        <taxon>Saccharomycotina</taxon>
        <taxon>Saccharomycetes</taxon>
        <taxon>Saccharomycetales</taxon>
        <taxon>Saccharomycetaceae</taxon>
        <taxon>Nakaseomyces</taxon>
    </lineage>
</organism>
<evidence type="ECO:0000256" key="2">
    <source>
        <dbReference type="ARBA" id="ARBA00022692"/>
    </source>
</evidence>
<comment type="subcellular location">
    <subcellularLocation>
        <location evidence="1">Membrane</location>
        <topology evidence="1">Multi-pass membrane protein</topology>
    </subcellularLocation>
</comment>
<feature type="transmembrane region" description="Helical" evidence="6">
    <location>
        <begin position="477"/>
        <end position="498"/>
    </location>
</feature>
<reference evidence="7 8" key="1">
    <citation type="submission" date="2024-05" db="EMBL/GenBank/DDBJ databases">
        <title>Long read based assembly of the Candida bracarensis genome reveals expanded adhesin content.</title>
        <authorList>
            <person name="Marcet-Houben M."/>
            <person name="Ksiezopolska E."/>
            <person name="Gabaldon T."/>
        </authorList>
    </citation>
    <scope>NUCLEOTIDE SEQUENCE [LARGE SCALE GENOMIC DNA]</scope>
    <source>
        <strain evidence="7 8">CBM6</strain>
    </source>
</reference>
<gene>
    <name evidence="7" type="ORF">RNJ44_01786</name>
</gene>
<evidence type="ECO:0000256" key="6">
    <source>
        <dbReference type="SAM" id="Phobius"/>
    </source>
</evidence>
<accession>A0ABR4NP09</accession>
<feature type="region of interest" description="Disordered" evidence="5">
    <location>
        <begin position="244"/>
        <end position="310"/>
    </location>
</feature>
<feature type="compositionally biased region" description="Polar residues" evidence="5">
    <location>
        <begin position="175"/>
        <end position="184"/>
    </location>
</feature>
<evidence type="ECO:0000256" key="3">
    <source>
        <dbReference type="ARBA" id="ARBA00022989"/>
    </source>
</evidence>
<dbReference type="EMBL" id="JBEVYD010000011">
    <property type="protein sequence ID" value="KAL3229650.1"/>
    <property type="molecule type" value="Genomic_DNA"/>
</dbReference>
<feature type="transmembrane region" description="Helical" evidence="6">
    <location>
        <begin position="510"/>
        <end position="532"/>
    </location>
</feature>
<comment type="caution">
    <text evidence="7">The sequence shown here is derived from an EMBL/GenBank/DDBJ whole genome shotgun (WGS) entry which is preliminary data.</text>
</comment>
<feature type="region of interest" description="Disordered" evidence="5">
    <location>
        <begin position="145"/>
        <end position="184"/>
    </location>
</feature>
<keyword evidence="3 6" id="KW-1133">Transmembrane helix</keyword>
<dbReference type="PANTHER" id="PTHR11040:SF210">
    <property type="entry name" value="ZINC-REGULATED TRANSPORTER 3"/>
    <property type="match status" value="1"/>
</dbReference>
<keyword evidence="4 6" id="KW-0472">Membrane</keyword>
<dbReference type="InterPro" id="IPR003689">
    <property type="entry name" value="ZIP"/>
</dbReference>
<feature type="transmembrane region" description="Helical" evidence="6">
    <location>
        <begin position="552"/>
        <end position="569"/>
    </location>
</feature>
<evidence type="ECO:0000313" key="8">
    <source>
        <dbReference type="Proteomes" id="UP001623330"/>
    </source>
</evidence>
<evidence type="ECO:0000256" key="1">
    <source>
        <dbReference type="ARBA" id="ARBA00004141"/>
    </source>
</evidence>
<evidence type="ECO:0000313" key="7">
    <source>
        <dbReference type="EMBL" id="KAL3229650.1"/>
    </source>
</evidence>
<protein>
    <submittedName>
        <fullName evidence="7">Zinc-regulated transporter 3</fullName>
    </submittedName>
</protein>
<dbReference type="Proteomes" id="UP001623330">
    <property type="component" value="Unassembled WGS sequence"/>
</dbReference>
<keyword evidence="8" id="KW-1185">Reference proteome</keyword>
<evidence type="ECO:0000256" key="5">
    <source>
        <dbReference type="SAM" id="MobiDB-lite"/>
    </source>
</evidence>
<name>A0ABR4NP09_9SACH</name>
<proteinExistence type="predicted"/>
<keyword evidence="2 6" id="KW-0812">Transmembrane</keyword>
<feature type="transmembrane region" description="Helical" evidence="6">
    <location>
        <begin position="9"/>
        <end position="33"/>
    </location>
</feature>
<dbReference type="Pfam" id="PF02535">
    <property type="entry name" value="Zip"/>
    <property type="match status" value="1"/>
</dbReference>
<evidence type="ECO:0000256" key="4">
    <source>
        <dbReference type="ARBA" id="ARBA00023136"/>
    </source>
</evidence>
<feature type="transmembrane region" description="Helical" evidence="6">
    <location>
        <begin position="78"/>
        <end position="101"/>
    </location>
</feature>
<feature type="region of interest" description="Disordered" evidence="5">
    <location>
        <begin position="387"/>
        <end position="422"/>
    </location>
</feature>
<sequence length="618" mass="68252">MVQDIMPRWLLFSLISSLLCILGGVFVPVISWYSSGSGTASHKNNTKLVNYGLSLSAGCMITTSMYKMLPQMETDNKYTVFIGFSLGILISFFLNFLVHAFTSESLVHCAHGDPEGEGGSVGEITNGIGAGRGHMHSVHFRTEHLENPEAENGYGRVSSVDSGGRDAGSVEDTPAVQSEHTPLVSTQEHNNNIKGVNRRISIRDFFSKENRESGPCCGGIIKSCGVLSMPSDKNTCLNPQKLHHPSITSLNNSNTHNHDEHEENEMNNDNNNNNNDDIGDNTDNINDTTNTTNQEPMNNNISPNNSSYEDDDYMYDADDKSYHQSQGIACVENNIGYDLENLDTYRKNYMTGRRNTIEYAPSITHSVNPGPRSVRSQAVSRVGLDPQLSRHSHSHNHYGTSVPPHLSTDEEMDHDHGHHHSHFDEELGLNAHHHHLETPFSKLLSIGLQTCLVLTLHKFPEGLIIFYTNQSDSTKSLGLSIFISLLLHNFVEGFAMTLPFYTAFESKWKAVLITAVLGGGSQPLGALIGYFIFTHSDHSDQKPGDAPPGMNFLLSITAGFLTVISLQMFQTAVSFSDNHHHHTDDDEHELEQNHTMGTTCLKWSCAGICLILISGIFV</sequence>